<comment type="caution">
    <text evidence="3">The sequence shown here is derived from an EMBL/GenBank/DDBJ whole genome shotgun (WGS) entry which is preliminary data.</text>
</comment>
<keyword evidence="4" id="KW-1185">Reference proteome</keyword>
<proteinExistence type="predicted"/>
<evidence type="ECO:0000256" key="1">
    <source>
        <dbReference type="SAM" id="MobiDB-lite"/>
    </source>
</evidence>
<evidence type="ECO:0000313" key="4">
    <source>
        <dbReference type="Proteomes" id="UP000556084"/>
    </source>
</evidence>
<keyword evidence="2" id="KW-1133">Transmembrane helix</keyword>
<evidence type="ECO:0008006" key="5">
    <source>
        <dbReference type="Google" id="ProtNLM"/>
    </source>
</evidence>
<evidence type="ECO:0000256" key="2">
    <source>
        <dbReference type="SAM" id="Phobius"/>
    </source>
</evidence>
<gene>
    <name evidence="3" type="ORF">FHS39_002965</name>
</gene>
<sequence length="315" mass="33125">MSTYPGSTGGPAGWAASGATGPNGSYRNQTLKYQPVELSFDESVTLRTVFGHWCTAAFAATAVWLACGLFGLLTNGFDFDAVGPSFTVGGILGFIVFWLILLFASFTEPVSEWRTLLEDKAQASPSAYAAIYGALARRRIPVSAVPSRIRSDVLQPEAVSNRLVISSGRYVAYVSVFEYGTSLYLGWTMWRIRPGAVIIGTYLKDLLGGMLGRTGNVNQMLRTERPRAMREAVHSAVREGVEIAVQGVEVPIASTFGQDLPIVSAAGQGPAAAGPPNPPAPPAMPVVPPGQSAPPAAPAAPGSPDGNSPASSWNR</sequence>
<evidence type="ECO:0000313" key="3">
    <source>
        <dbReference type="EMBL" id="MBB4893931.1"/>
    </source>
</evidence>
<feature type="transmembrane region" description="Helical" evidence="2">
    <location>
        <begin position="50"/>
        <end position="73"/>
    </location>
</feature>
<feature type="compositionally biased region" description="Low complexity" evidence="1">
    <location>
        <begin position="299"/>
        <end position="315"/>
    </location>
</feature>
<feature type="region of interest" description="Disordered" evidence="1">
    <location>
        <begin position="267"/>
        <end position="315"/>
    </location>
</feature>
<keyword evidence="2" id="KW-0812">Transmembrane</keyword>
<dbReference type="Proteomes" id="UP000556084">
    <property type="component" value="Unassembled WGS sequence"/>
</dbReference>
<protein>
    <recommendedName>
        <fullName evidence="5">Adhesin</fullName>
    </recommendedName>
</protein>
<accession>A0A7W7PK71</accession>
<feature type="transmembrane region" description="Helical" evidence="2">
    <location>
        <begin position="85"/>
        <end position="106"/>
    </location>
</feature>
<dbReference type="EMBL" id="JACHJH010000004">
    <property type="protein sequence ID" value="MBB4893931.1"/>
    <property type="molecule type" value="Genomic_DNA"/>
</dbReference>
<organism evidence="3 4">
    <name type="scientific">Streptomyces olivoverticillatus</name>
    <dbReference type="NCBI Taxonomy" id="66427"/>
    <lineage>
        <taxon>Bacteria</taxon>
        <taxon>Bacillati</taxon>
        <taxon>Actinomycetota</taxon>
        <taxon>Actinomycetes</taxon>
        <taxon>Kitasatosporales</taxon>
        <taxon>Streptomycetaceae</taxon>
        <taxon>Streptomyces</taxon>
    </lineage>
</organism>
<feature type="compositionally biased region" description="Pro residues" evidence="1">
    <location>
        <begin position="273"/>
        <end position="298"/>
    </location>
</feature>
<dbReference type="RefSeq" id="WP_184349797.1">
    <property type="nucleotide sequence ID" value="NZ_JACHJH010000004.1"/>
</dbReference>
<name>A0A7W7PK71_9ACTN</name>
<keyword evidence="2" id="KW-0472">Membrane</keyword>
<dbReference type="AlphaFoldDB" id="A0A7W7PK71"/>
<reference evidence="3 4" key="1">
    <citation type="submission" date="2020-08" db="EMBL/GenBank/DDBJ databases">
        <title>Genomic Encyclopedia of Type Strains, Phase III (KMG-III): the genomes of soil and plant-associated and newly described type strains.</title>
        <authorList>
            <person name="Whitman W."/>
        </authorList>
    </citation>
    <scope>NUCLEOTIDE SEQUENCE [LARGE SCALE GENOMIC DNA]</scope>
    <source>
        <strain evidence="3 4">CECT 3266</strain>
    </source>
</reference>